<dbReference type="Gene3D" id="3.40.190.10">
    <property type="entry name" value="Periplasmic binding protein-like II"/>
    <property type="match status" value="1"/>
</dbReference>
<evidence type="ECO:0000313" key="2">
    <source>
        <dbReference type="EMBL" id="MFD0962053.1"/>
    </source>
</evidence>
<accession>A0ABW3HWZ1</accession>
<dbReference type="Proteomes" id="UP001596989">
    <property type="component" value="Unassembled WGS sequence"/>
</dbReference>
<name>A0ABW3HWZ1_9BACL</name>
<reference evidence="3" key="1">
    <citation type="journal article" date="2019" name="Int. J. Syst. Evol. Microbiol.">
        <title>The Global Catalogue of Microorganisms (GCM) 10K type strain sequencing project: providing services to taxonomists for standard genome sequencing and annotation.</title>
        <authorList>
            <consortium name="The Broad Institute Genomics Platform"/>
            <consortium name="The Broad Institute Genome Sequencing Center for Infectious Disease"/>
            <person name="Wu L."/>
            <person name="Ma J."/>
        </authorList>
    </citation>
    <scope>NUCLEOTIDE SEQUENCE [LARGE SCALE GENOMIC DNA]</scope>
    <source>
        <strain evidence="3">CCUG 59129</strain>
    </source>
</reference>
<dbReference type="InterPro" id="IPR006059">
    <property type="entry name" value="SBP"/>
</dbReference>
<keyword evidence="3" id="KW-1185">Reference proteome</keyword>
<proteinExistence type="predicted"/>
<dbReference type="PANTHER" id="PTHR43649">
    <property type="entry name" value="ARABINOSE-BINDING PROTEIN-RELATED"/>
    <property type="match status" value="1"/>
</dbReference>
<keyword evidence="1" id="KW-0472">Membrane</keyword>
<keyword evidence="1" id="KW-1133">Transmembrane helix</keyword>
<dbReference type="InterPro" id="IPR050490">
    <property type="entry name" value="Bact_solute-bd_prot1"/>
</dbReference>
<sequence>MNKLMRKYTGSIIIGLILIVLILWWSNNRQLDEVVFADMPQFSAEERAAILGDNGERGQLEPSYLQYYEEQQKLGVSDTSGIHLVIAAAAYSDRSEDGGVSIMTGVGNRPGDMLALTEEDSWVEYEVDIPEAGFYQMAVSYYALEGKGSSILRGIQIDGQYPFFQAKRVKLHRMWQEADEPWLDVMGNKFNPRQQEVSGWQHAALSDHQARASEPFRFHLTKGRHTLKIMAVREPAVISELEIYSPILLPTYDQKLQVYEQQGYPTAEDYFMKVQAEETVVLKSDPTIRRVNDNDPATEPYDKDLLTLNAVGGSAWRDGGQWIEWEIDVPASGLYQIGARFAAKWLNGSVPVHRKVYINGEVPFRELNALRFMDRKEWQFQGFGDGEQDYLMYLNEGKNRIRMEVQVDALGKVFEMLQEVSANMSALSREIIMVIGTNPDPNMDWQLERNIRNLIPRLQLLAGDLNMAIEAIYDSGVKRGSSEVNFAAMARDQLLDMADNPHTIPSRMDSFASSQSSIGLWISGVSRQRLMLDYFVVKSPDREWPQHASSRLDRAKQSLYSFFTSFTKDFSQIGSTVEDGERSLDVWIARGRDWVQIIKQLADEDFTTRTGIQVNVNVIPAQAMNLLMLASSSGLAPDVALGVEADLPIDFAIRNALVNLNEFPDYDQVADRFRPGALIPYRYNGGDYALPENQNFYMLFYRKDIMEEIGITDIPDTWEEVMDIIPILQQNGMDFYYPHAPNAPQLAINEFAPFLFQNGGEFYREDGRMSDLDSPEAFAAMEMWTGLYTNYKIDKDANFYNRFRSGEMPIGVADYSTYVLLTTAAPELTGWWEMKPMPGVRQPDGKVNRSTGGLAQTAMMFKDSEMKEEAWAFMKWWTSAPVQEQFGSDLESIIGVEARWNTANIEALTNLPWPSSDIEAILEQWEWFKEREIVIGGYYTTRHIVNMWNEIVLNGRNTREAIETGVEAINKELDKKREEFGLD</sequence>
<dbReference type="EMBL" id="JBHTJZ010000070">
    <property type="protein sequence ID" value="MFD0962053.1"/>
    <property type="molecule type" value="Genomic_DNA"/>
</dbReference>
<organism evidence="2 3">
    <name type="scientific">Paenibacillus chungangensis</name>
    <dbReference type="NCBI Taxonomy" id="696535"/>
    <lineage>
        <taxon>Bacteria</taxon>
        <taxon>Bacillati</taxon>
        <taxon>Bacillota</taxon>
        <taxon>Bacilli</taxon>
        <taxon>Bacillales</taxon>
        <taxon>Paenibacillaceae</taxon>
        <taxon>Paenibacillus</taxon>
    </lineage>
</organism>
<gene>
    <name evidence="2" type="ORF">ACFQ2I_22180</name>
</gene>
<feature type="transmembrane region" description="Helical" evidence="1">
    <location>
        <begin position="7"/>
        <end position="25"/>
    </location>
</feature>
<protein>
    <submittedName>
        <fullName evidence="2">Extracellular solute-binding protein</fullName>
    </submittedName>
</protein>
<dbReference type="Pfam" id="PF01547">
    <property type="entry name" value="SBP_bac_1"/>
    <property type="match status" value="1"/>
</dbReference>
<dbReference type="RefSeq" id="WP_377568191.1">
    <property type="nucleotide sequence ID" value="NZ_JBHTJZ010000070.1"/>
</dbReference>
<dbReference type="Gene3D" id="2.60.120.260">
    <property type="entry name" value="Galactose-binding domain-like"/>
    <property type="match status" value="2"/>
</dbReference>
<comment type="caution">
    <text evidence="2">The sequence shown here is derived from an EMBL/GenBank/DDBJ whole genome shotgun (WGS) entry which is preliminary data.</text>
</comment>
<dbReference type="SUPFAM" id="SSF53850">
    <property type="entry name" value="Periplasmic binding protein-like II"/>
    <property type="match status" value="1"/>
</dbReference>
<evidence type="ECO:0000313" key="3">
    <source>
        <dbReference type="Proteomes" id="UP001596989"/>
    </source>
</evidence>
<keyword evidence="1" id="KW-0812">Transmembrane</keyword>
<evidence type="ECO:0000256" key="1">
    <source>
        <dbReference type="SAM" id="Phobius"/>
    </source>
</evidence>
<dbReference type="PANTHER" id="PTHR43649:SF27">
    <property type="entry name" value="EXTRACELLULAR SOLUTE-BINDING PROTEIN FAMILY 1"/>
    <property type="match status" value="1"/>
</dbReference>